<feature type="compositionally biased region" description="Basic and acidic residues" evidence="1">
    <location>
        <begin position="100"/>
        <end position="117"/>
    </location>
</feature>
<accession>A0A9P0A7I0</accession>
<organism evidence="2 3">
    <name type="scientific">Bemisia tabaci</name>
    <name type="common">Sweetpotato whitefly</name>
    <name type="synonym">Aleurodes tabaci</name>
    <dbReference type="NCBI Taxonomy" id="7038"/>
    <lineage>
        <taxon>Eukaryota</taxon>
        <taxon>Metazoa</taxon>
        <taxon>Ecdysozoa</taxon>
        <taxon>Arthropoda</taxon>
        <taxon>Hexapoda</taxon>
        <taxon>Insecta</taxon>
        <taxon>Pterygota</taxon>
        <taxon>Neoptera</taxon>
        <taxon>Paraneoptera</taxon>
        <taxon>Hemiptera</taxon>
        <taxon>Sternorrhyncha</taxon>
        <taxon>Aleyrodoidea</taxon>
        <taxon>Aleyrodidae</taxon>
        <taxon>Aleyrodinae</taxon>
        <taxon>Bemisia</taxon>
    </lineage>
</organism>
<dbReference type="EMBL" id="OU963863">
    <property type="protein sequence ID" value="CAH0384786.1"/>
    <property type="molecule type" value="Genomic_DNA"/>
</dbReference>
<protein>
    <submittedName>
        <fullName evidence="2">Uncharacterized protein</fullName>
    </submittedName>
</protein>
<evidence type="ECO:0000256" key="1">
    <source>
        <dbReference type="SAM" id="MobiDB-lite"/>
    </source>
</evidence>
<name>A0A9P0A7I0_BEMTA</name>
<sequence>MHRIQSKKLEIYTIETMNTTVSSFDGKRVVLQGNVVTLPYGHIALEARKSFAADLNDKLGTVVLKSFNPRTRTNFKANLETMDRESLDLRKTWYREEKGTILKRERDDSEKRNQGDAKRHRKV</sequence>
<feature type="region of interest" description="Disordered" evidence="1">
    <location>
        <begin position="100"/>
        <end position="123"/>
    </location>
</feature>
<proteinExistence type="predicted"/>
<dbReference type="Proteomes" id="UP001152759">
    <property type="component" value="Chromosome 2"/>
</dbReference>
<keyword evidence="3" id="KW-1185">Reference proteome</keyword>
<gene>
    <name evidence="2" type="ORF">BEMITA_LOCUS4079</name>
</gene>
<reference evidence="2" key="1">
    <citation type="submission" date="2021-12" db="EMBL/GenBank/DDBJ databases">
        <authorList>
            <person name="King R."/>
        </authorList>
    </citation>
    <scope>NUCLEOTIDE SEQUENCE</scope>
</reference>
<dbReference type="AlphaFoldDB" id="A0A9P0A7I0"/>
<evidence type="ECO:0000313" key="3">
    <source>
        <dbReference type="Proteomes" id="UP001152759"/>
    </source>
</evidence>
<evidence type="ECO:0000313" key="2">
    <source>
        <dbReference type="EMBL" id="CAH0384786.1"/>
    </source>
</evidence>